<feature type="binding site" evidence="2">
    <location>
        <position position="176"/>
    </location>
    <ligand>
        <name>Mn(2+)</name>
        <dbReference type="ChEBI" id="CHEBI:29035"/>
        <label>2</label>
    </ligand>
</feature>
<dbReference type="CDD" id="cd08021">
    <property type="entry name" value="M20_Acy1_YhaA-like"/>
    <property type="match status" value="1"/>
</dbReference>
<dbReference type="NCBIfam" id="TIGR01891">
    <property type="entry name" value="amidohydrolases"/>
    <property type="match status" value="1"/>
</dbReference>
<feature type="binding site" evidence="2">
    <location>
        <position position="116"/>
    </location>
    <ligand>
        <name>Mn(2+)</name>
        <dbReference type="ChEBI" id="CHEBI:29035"/>
        <label>2</label>
    </ligand>
</feature>
<evidence type="ECO:0000256" key="2">
    <source>
        <dbReference type="PIRSR" id="PIRSR005962-1"/>
    </source>
</evidence>
<dbReference type="GO" id="GO:0050118">
    <property type="term" value="F:N-acetyldiaminopimelate deacetylase activity"/>
    <property type="evidence" value="ECO:0007669"/>
    <property type="project" value="UniProtKB-ARBA"/>
</dbReference>
<dbReference type="SUPFAM" id="SSF53187">
    <property type="entry name" value="Zn-dependent exopeptidases"/>
    <property type="match status" value="1"/>
</dbReference>
<dbReference type="InterPro" id="IPR011650">
    <property type="entry name" value="Peptidase_M20_dimer"/>
</dbReference>
<dbReference type="EMBL" id="JBAFSM010000025">
    <property type="protein sequence ID" value="MEG3438264.1"/>
    <property type="molecule type" value="Genomic_DNA"/>
</dbReference>
<dbReference type="Pfam" id="PF07687">
    <property type="entry name" value="M20_dimer"/>
    <property type="match status" value="1"/>
</dbReference>
<evidence type="ECO:0000259" key="3">
    <source>
        <dbReference type="Pfam" id="PF07687"/>
    </source>
</evidence>
<name>A0AAW9QYP5_9CHRO</name>
<accession>A0AAW9QYP5</accession>
<feature type="binding site" evidence="2">
    <location>
        <position position="114"/>
    </location>
    <ligand>
        <name>Mn(2+)</name>
        <dbReference type="ChEBI" id="CHEBI:29035"/>
        <label>2</label>
    </ligand>
</feature>
<dbReference type="Gene3D" id="3.40.630.10">
    <property type="entry name" value="Zn peptidases"/>
    <property type="match status" value="1"/>
</dbReference>
<keyword evidence="2" id="KW-0479">Metal-binding</keyword>
<organism evidence="4 5">
    <name type="scientific">Pannus brasiliensis CCIBt3594</name>
    <dbReference type="NCBI Taxonomy" id="1427578"/>
    <lineage>
        <taxon>Bacteria</taxon>
        <taxon>Bacillati</taxon>
        <taxon>Cyanobacteriota</taxon>
        <taxon>Cyanophyceae</taxon>
        <taxon>Oscillatoriophycideae</taxon>
        <taxon>Chroococcales</taxon>
        <taxon>Microcystaceae</taxon>
        <taxon>Pannus</taxon>
    </lineage>
</organism>
<evidence type="ECO:0000313" key="5">
    <source>
        <dbReference type="Proteomes" id="UP001328733"/>
    </source>
</evidence>
<keyword evidence="1" id="KW-0378">Hydrolase</keyword>
<dbReference type="Gene3D" id="3.30.70.360">
    <property type="match status" value="1"/>
</dbReference>
<evidence type="ECO:0000313" key="4">
    <source>
        <dbReference type="EMBL" id="MEG3438264.1"/>
    </source>
</evidence>
<comment type="caution">
    <text evidence="4">The sequence shown here is derived from an EMBL/GenBank/DDBJ whole genome shotgun (WGS) entry which is preliminary data.</text>
</comment>
<feature type="domain" description="Peptidase M20 dimerisation" evidence="3">
    <location>
        <begin position="200"/>
        <end position="275"/>
    </location>
</feature>
<evidence type="ECO:0000256" key="1">
    <source>
        <dbReference type="ARBA" id="ARBA00022801"/>
    </source>
</evidence>
<dbReference type="RefSeq" id="WP_332865744.1">
    <property type="nucleotide sequence ID" value="NZ_JBAFSM010000025.1"/>
</dbReference>
<proteinExistence type="predicted"/>
<dbReference type="GO" id="GO:0046872">
    <property type="term" value="F:metal ion binding"/>
    <property type="evidence" value="ECO:0007669"/>
    <property type="project" value="UniProtKB-KW"/>
</dbReference>
<dbReference type="Proteomes" id="UP001328733">
    <property type="component" value="Unassembled WGS sequence"/>
</dbReference>
<dbReference type="InterPro" id="IPR036264">
    <property type="entry name" value="Bact_exopeptidase_dim_dom"/>
</dbReference>
<dbReference type="PANTHER" id="PTHR11014:SF164">
    <property type="entry name" value="N-ACYL-L-AMINO ACID AMIDOHYDROLASE"/>
    <property type="match status" value="1"/>
</dbReference>
<dbReference type="PANTHER" id="PTHR11014">
    <property type="entry name" value="PEPTIDASE M20 FAMILY MEMBER"/>
    <property type="match status" value="1"/>
</dbReference>
<dbReference type="InterPro" id="IPR002933">
    <property type="entry name" value="Peptidase_M20"/>
</dbReference>
<sequence>MILSFPAPPSIDLSRVRLDIRSLQPRLVEWRRQLHQHPELGFQEHLTAELVSRILTEHGIDHRTGIAGTGIVAAIAGNSPGPVLAIRADMDALPIHEENDVPYRSRHDGKMHACGHDGHTAIALGTAVYISQNRHLFKGIVKIIFQPAEEGPGGAKPMIEAGVLRNPDVDAIIGLHLWNNLALGTIGVREGALMAAVECFDVHVQGKGGHGAMPHQTVDAVLAGAQIVNALQSIVARNVNPIDPAVITVGKFHAGTARNVIADTVHLGGTVRYYNRDLEGFFPRRIEEIVAGICQGYGASYRFDYWQLYPALINDSRIAEFVRSIAVDVMETPAGIVPECQTMGGEDMSFFLQEVPGCYFFLGSANPDRGLAYPHHHPRFDFDESVLGMGVEIFVRCVEKFLAI</sequence>
<gene>
    <name evidence="4" type="ORF">V0288_14135</name>
</gene>
<dbReference type="GO" id="GO:0019877">
    <property type="term" value="P:diaminopimelate biosynthetic process"/>
    <property type="evidence" value="ECO:0007669"/>
    <property type="project" value="UniProtKB-ARBA"/>
</dbReference>
<dbReference type="AlphaFoldDB" id="A0AAW9QYP5"/>
<protein>
    <submittedName>
        <fullName evidence="4">M20 family metallopeptidase</fullName>
    </submittedName>
</protein>
<keyword evidence="2" id="KW-0464">Manganese</keyword>
<dbReference type="Pfam" id="PF01546">
    <property type="entry name" value="Peptidase_M20"/>
    <property type="match status" value="1"/>
</dbReference>
<dbReference type="PIRSF" id="PIRSF005962">
    <property type="entry name" value="Pept_M20D_amidohydro"/>
    <property type="match status" value="1"/>
</dbReference>
<keyword evidence="5" id="KW-1185">Reference proteome</keyword>
<reference evidence="4 5" key="1">
    <citation type="submission" date="2024-01" db="EMBL/GenBank/DDBJ databases">
        <title>Genomic insights into the taxonomy and metabolism of the cyanobacterium Pannus brasiliensis CCIBt3594.</title>
        <authorList>
            <person name="Machado M."/>
            <person name="Botero N.B."/>
            <person name="Andreote A.P.D."/>
            <person name="Feitosa A.M.T."/>
            <person name="Popin R."/>
            <person name="Sivonen K."/>
            <person name="Fiore M.F."/>
        </authorList>
    </citation>
    <scope>NUCLEOTIDE SEQUENCE [LARGE SCALE GENOMIC DNA]</scope>
    <source>
        <strain evidence="4 5">CCIBt3594</strain>
    </source>
</reference>
<feature type="binding site" evidence="2">
    <location>
        <position position="376"/>
    </location>
    <ligand>
        <name>Mn(2+)</name>
        <dbReference type="ChEBI" id="CHEBI:29035"/>
        <label>2</label>
    </ligand>
</feature>
<dbReference type="SUPFAM" id="SSF55031">
    <property type="entry name" value="Bacterial exopeptidase dimerisation domain"/>
    <property type="match status" value="1"/>
</dbReference>
<dbReference type="InterPro" id="IPR017439">
    <property type="entry name" value="Amidohydrolase"/>
</dbReference>
<feature type="binding site" evidence="2">
    <location>
        <position position="150"/>
    </location>
    <ligand>
        <name>Mn(2+)</name>
        <dbReference type="ChEBI" id="CHEBI:29035"/>
        <label>2</label>
    </ligand>
</feature>
<comment type="cofactor">
    <cofactor evidence="2">
        <name>Mn(2+)</name>
        <dbReference type="ChEBI" id="CHEBI:29035"/>
    </cofactor>
    <text evidence="2">The Mn(2+) ion enhances activity.</text>
</comment>
<dbReference type="FunFam" id="3.30.70.360:FF:000001">
    <property type="entry name" value="N-acetyldiaminopimelate deacetylase"/>
    <property type="match status" value="1"/>
</dbReference>